<keyword evidence="8" id="KW-1185">Reference proteome</keyword>
<feature type="transmembrane region" description="Helical" evidence="5">
    <location>
        <begin position="356"/>
        <end position="378"/>
    </location>
</feature>
<accession>A0A227P0P7</accession>
<evidence type="ECO:0000256" key="4">
    <source>
        <dbReference type="ARBA" id="ARBA00023136"/>
    </source>
</evidence>
<evidence type="ECO:0000259" key="6">
    <source>
        <dbReference type="Pfam" id="PF04932"/>
    </source>
</evidence>
<evidence type="ECO:0000256" key="5">
    <source>
        <dbReference type="SAM" id="Phobius"/>
    </source>
</evidence>
<dbReference type="EMBL" id="MUGS01000039">
    <property type="protein sequence ID" value="OXG03451.1"/>
    <property type="molecule type" value="Genomic_DNA"/>
</dbReference>
<organism evidence="7 8">
    <name type="scientific">Flavobacterium araucananum</name>
    <dbReference type="NCBI Taxonomy" id="946678"/>
    <lineage>
        <taxon>Bacteria</taxon>
        <taxon>Pseudomonadati</taxon>
        <taxon>Bacteroidota</taxon>
        <taxon>Flavobacteriia</taxon>
        <taxon>Flavobacteriales</taxon>
        <taxon>Flavobacteriaceae</taxon>
        <taxon>Flavobacterium</taxon>
    </lineage>
</organism>
<evidence type="ECO:0000256" key="3">
    <source>
        <dbReference type="ARBA" id="ARBA00022989"/>
    </source>
</evidence>
<feature type="transmembrane region" description="Helical" evidence="5">
    <location>
        <begin position="21"/>
        <end position="42"/>
    </location>
</feature>
<evidence type="ECO:0000256" key="2">
    <source>
        <dbReference type="ARBA" id="ARBA00022692"/>
    </source>
</evidence>
<dbReference type="InterPro" id="IPR007016">
    <property type="entry name" value="O-antigen_ligase-rel_domated"/>
</dbReference>
<dbReference type="Proteomes" id="UP000214684">
    <property type="component" value="Unassembled WGS sequence"/>
</dbReference>
<proteinExistence type="predicted"/>
<feature type="transmembrane region" description="Helical" evidence="5">
    <location>
        <begin position="387"/>
        <end position="407"/>
    </location>
</feature>
<dbReference type="PANTHER" id="PTHR37422:SF13">
    <property type="entry name" value="LIPOPOLYSACCHARIDE BIOSYNTHESIS PROTEIN PA4999-RELATED"/>
    <property type="match status" value="1"/>
</dbReference>
<evidence type="ECO:0000256" key="1">
    <source>
        <dbReference type="ARBA" id="ARBA00004141"/>
    </source>
</evidence>
<feature type="transmembrane region" description="Helical" evidence="5">
    <location>
        <begin position="133"/>
        <end position="155"/>
    </location>
</feature>
<dbReference type="GO" id="GO:0016020">
    <property type="term" value="C:membrane"/>
    <property type="evidence" value="ECO:0007669"/>
    <property type="project" value="UniProtKB-SubCell"/>
</dbReference>
<evidence type="ECO:0000313" key="7">
    <source>
        <dbReference type="EMBL" id="OXG03451.1"/>
    </source>
</evidence>
<reference evidence="7 8" key="1">
    <citation type="submission" date="2016-11" db="EMBL/GenBank/DDBJ databases">
        <title>Whole genomes of Flavobacteriaceae.</title>
        <authorList>
            <person name="Stine C."/>
            <person name="Li C."/>
            <person name="Tadesse D."/>
        </authorList>
    </citation>
    <scope>NUCLEOTIDE SEQUENCE [LARGE SCALE GENOMIC DNA]</scope>
    <source>
        <strain evidence="7 8">DSM 24704</strain>
    </source>
</reference>
<keyword evidence="2 5" id="KW-0812">Transmembrane</keyword>
<feature type="transmembrane region" description="Helical" evidence="5">
    <location>
        <begin position="251"/>
        <end position="268"/>
    </location>
</feature>
<name>A0A227P0P7_9FLAO</name>
<feature type="domain" description="O-antigen ligase-related" evidence="6">
    <location>
        <begin position="227"/>
        <end position="372"/>
    </location>
</feature>
<feature type="transmembrane region" description="Helical" evidence="5">
    <location>
        <begin position="48"/>
        <end position="64"/>
    </location>
</feature>
<keyword evidence="4 5" id="KW-0472">Membrane</keyword>
<feature type="transmembrane region" description="Helical" evidence="5">
    <location>
        <begin position="206"/>
        <end position="222"/>
    </location>
</feature>
<dbReference type="PANTHER" id="PTHR37422">
    <property type="entry name" value="TEICHURONIC ACID BIOSYNTHESIS PROTEIN TUAE"/>
    <property type="match status" value="1"/>
</dbReference>
<dbReference type="InterPro" id="IPR051533">
    <property type="entry name" value="WaaL-like"/>
</dbReference>
<protein>
    <recommendedName>
        <fullName evidence="6">O-antigen ligase-related domain-containing protein</fullName>
    </recommendedName>
</protein>
<comment type="caution">
    <text evidence="7">The sequence shown here is derived from an EMBL/GenBank/DDBJ whole genome shotgun (WGS) entry which is preliminary data.</text>
</comment>
<feature type="transmembrane region" description="Helical" evidence="5">
    <location>
        <begin position="101"/>
        <end position="121"/>
    </location>
</feature>
<feature type="transmembrane region" description="Helical" evidence="5">
    <location>
        <begin position="76"/>
        <end position="95"/>
    </location>
</feature>
<sequence>MGEVDRKTSKSFQKTRMKQFILRHNNSVIYFFLIALALFPVLPTGVESVLMFGGFLFSVCYFILEGKKFWNKDKTVQLLLFSALFLIFTISLFYTSDMKTGVKFIIRLLPTVLFPAIFLFNDKQFLSAKQFRTIINTYCLAVLLVLLFLHLTLFPQLYNSSINFWDFRQLIESKIKVHGTYLAMWIGFATIVLVYKIKSEISLKKYFFIIISLLLIAYFFYWQYIIASRMPFAATLIVCFFCLFKNLKQMIIASIIVSILVIVVISKVDRIGERFEKLKNYNFTFPEGKYEDNYPNISNEQIRNGIYFCSFEALKQQPVLGYGVGDVDTKLQSCYDEKFTNTDTYKVISYNSHNEYLNIILSSGIIGLILFLFSQVYFLKKAFNRKLGMYVSFVFFIFLNFCFENILSRHDGVIFFGFFNSLLFFQNKNLNEKSNN</sequence>
<gene>
    <name evidence="7" type="ORF">B0A64_17640</name>
</gene>
<keyword evidence="3 5" id="KW-1133">Transmembrane helix</keyword>
<feature type="transmembrane region" description="Helical" evidence="5">
    <location>
        <begin position="175"/>
        <end position="194"/>
    </location>
</feature>
<dbReference type="AlphaFoldDB" id="A0A227P0P7"/>
<dbReference type="Pfam" id="PF04932">
    <property type="entry name" value="Wzy_C"/>
    <property type="match status" value="1"/>
</dbReference>
<evidence type="ECO:0000313" key="8">
    <source>
        <dbReference type="Proteomes" id="UP000214684"/>
    </source>
</evidence>
<comment type="subcellular location">
    <subcellularLocation>
        <location evidence="1">Membrane</location>
        <topology evidence="1">Multi-pass membrane protein</topology>
    </subcellularLocation>
</comment>